<dbReference type="RefSeq" id="WP_207856389.1">
    <property type="nucleotide sequence ID" value="NZ_JAFREP010000001.1"/>
</dbReference>
<dbReference type="EMBL" id="JAFREP010000001">
    <property type="protein sequence ID" value="MBO1317156.1"/>
    <property type="molecule type" value="Genomic_DNA"/>
</dbReference>
<evidence type="ECO:0008006" key="4">
    <source>
        <dbReference type="Google" id="ProtNLM"/>
    </source>
</evidence>
<dbReference type="Proteomes" id="UP000664417">
    <property type="component" value="Unassembled WGS sequence"/>
</dbReference>
<keyword evidence="3" id="KW-1185">Reference proteome</keyword>
<keyword evidence="1" id="KW-0812">Transmembrane</keyword>
<reference evidence="2" key="1">
    <citation type="submission" date="2021-03" db="EMBL/GenBank/DDBJ databases">
        <authorList>
            <person name="Wang G."/>
        </authorList>
    </citation>
    <scope>NUCLEOTIDE SEQUENCE</scope>
    <source>
        <strain evidence="2">KCTC 12899</strain>
    </source>
</reference>
<name>A0A8J7QAF0_9BACT</name>
<keyword evidence="1" id="KW-1133">Transmembrane helix</keyword>
<dbReference type="AlphaFoldDB" id="A0A8J7QAF0"/>
<evidence type="ECO:0000313" key="2">
    <source>
        <dbReference type="EMBL" id="MBO1317156.1"/>
    </source>
</evidence>
<organism evidence="2 3">
    <name type="scientific">Acanthopleuribacter pedis</name>
    <dbReference type="NCBI Taxonomy" id="442870"/>
    <lineage>
        <taxon>Bacteria</taxon>
        <taxon>Pseudomonadati</taxon>
        <taxon>Acidobacteriota</taxon>
        <taxon>Holophagae</taxon>
        <taxon>Acanthopleuribacterales</taxon>
        <taxon>Acanthopleuribacteraceae</taxon>
        <taxon>Acanthopleuribacter</taxon>
    </lineage>
</organism>
<accession>A0A8J7QAF0</accession>
<comment type="caution">
    <text evidence="2">The sequence shown here is derived from an EMBL/GenBank/DDBJ whole genome shotgun (WGS) entry which is preliminary data.</text>
</comment>
<feature type="transmembrane region" description="Helical" evidence="1">
    <location>
        <begin position="12"/>
        <end position="32"/>
    </location>
</feature>
<keyword evidence="1" id="KW-0472">Membrane</keyword>
<evidence type="ECO:0000313" key="3">
    <source>
        <dbReference type="Proteomes" id="UP000664417"/>
    </source>
</evidence>
<sequence length="129" mass="15030">MTRWGQEESKTKGLLGCSFGLFLLGIFCYTFYINYDALEKRSEFEKRVQAMARVQHEKEPGQLIKKILDEARAMDLDISEENIDLTITRDENFNIVVDYWIDIPFTIDFLVTQEDVSLPIAEKVTVIAW</sequence>
<gene>
    <name evidence="2" type="ORF">J3U88_01705</name>
</gene>
<proteinExistence type="predicted"/>
<evidence type="ECO:0000256" key="1">
    <source>
        <dbReference type="SAM" id="Phobius"/>
    </source>
</evidence>
<protein>
    <recommendedName>
        <fullName evidence="4">Transmembrane protein</fullName>
    </recommendedName>
</protein>